<reference evidence="1 2" key="1">
    <citation type="submission" date="2018-02" db="EMBL/GenBank/DDBJ databases">
        <title>Solimicrobium silvestre gen. nov., sp. nov., isolated from alpine forest soil.</title>
        <authorList>
            <person name="Margesin R."/>
            <person name="Albuquerque L."/>
            <person name="Zhang D.-C."/>
            <person name="Froufe H.J.C."/>
            <person name="Severino R."/>
            <person name="Roxo I."/>
            <person name="Egas C."/>
            <person name="Da Costa M.S."/>
        </authorList>
    </citation>
    <scope>NUCLEOTIDE SEQUENCE [LARGE SCALE GENOMIC DNA]</scope>
    <source>
        <strain evidence="1 2">S20-91</strain>
    </source>
</reference>
<proteinExistence type="predicted"/>
<dbReference type="Gene3D" id="3.30.70.1400">
    <property type="entry name" value="Aminomethyltransferase beta-barrel domains"/>
    <property type="match status" value="1"/>
</dbReference>
<dbReference type="InterPro" id="IPR017703">
    <property type="entry name" value="YgfZ/GCV_T_CS"/>
</dbReference>
<accession>A0A2S9GVF8</accession>
<name>A0A2S9GVF8_9BURK</name>
<dbReference type="Gene3D" id="3.30.70.1630">
    <property type="match status" value="1"/>
</dbReference>
<evidence type="ECO:0000313" key="1">
    <source>
        <dbReference type="EMBL" id="PRC91646.1"/>
    </source>
</evidence>
<dbReference type="PANTHER" id="PTHR22602">
    <property type="entry name" value="TRANSFERASE CAF17, MITOCHONDRIAL-RELATED"/>
    <property type="match status" value="1"/>
</dbReference>
<dbReference type="RefSeq" id="WP_105533333.1">
    <property type="nucleotide sequence ID" value="NZ_PUGF01000020.1"/>
</dbReference>
<evidence type="ECO:0000313" key="2">
    <source>
        <dbReference type="Proteomes" id="UP000237839"/>
    </source>
</evidence>
<keyword evidence="2" id="KW-1185">Reference proteome</keyword>
<dbReference type="OrthoDB" id="9796287at2"/>
<dbReference type="AlphaFoldDB" id="A0A2S9GVF8"/>
<dbReference type="GO" id="GO:0016226">
    <property type="term" value="P:iron-sulfur cluster assembly"/>
    <property type="evidence" value="ECO:0007669"/>
    <property type="project" value="TreeGrafter"/>
</dbReference>
<gene>
    <name evidence="1" type="ORF">S2091_3584</name>
</gene>
<dbReference type="SUPFAM" id="SSF103025">
    <property type="entry name" value="Folate-binding domain"/>
    <property type="match status" value="1"/>
</dbReference>
<dbReference type="Gene3D" id="2.40.30.160">
    <property type="match status" value="1"/>
</dbReference>
<dbReference type="NCBIfam" id="TIGR03317">
    <property type="entry name" value="ygfZ_signature"/>
    <property type="match status" value="1"/>
</dbReference>
<protein>
    <submittedName>
        <fullName evidence="1">Folate-binding protein YgfZ</fullName>
    </submittedName>
</protein>
<organism evidence="1 2">
    <name type="scientific">Solimicrobium silvestre</name>
    <dbReference type="NCBI Taxonomy" id="2099400"/>
    <lineage>
        <taxon>Bacteria</taxon>
        <taxon>Pseudomonadati</taxon>
        <taxon>Pseudomonadota</taxon>
        <taxon>Betaproteobacteria</taxon>
        <taxon>Burkholderiales</taxon>
        <taxon>Oxalobacteraceae</taxon>
        <taxon>Solimicrobium</taxon>
    </lineage>
</organism>
<dbReference type="PANTHER" id="PTHR22602:SF0">
    <property type="entry name" value="TRANSFERASE CAF17, MITOCHONDRIAL-RELATED"/>
    <property type="match status" value="1"/>
</dbReference>
<comment type="caution">
    <text evidence="1">The sequence shown here is derived from an EMBL/GenBank/DDBJ whole genome shotgun (WGS) entry which is preliminary data.</text>
</comment>
<dbReference type="Proteomes" id="UP000237839">
    <property type="component" value="Unassembled WGS sequence"/>
</dbReference>
<dbReference type="EMBL" id="PUGF01000020">
    <property type="protein sequence ID" value="PRC91646.1"/>
    <property type="molecule type" value="Genomic_DNA"/>
</dbReference>
<dbReference type="InterPro" id="IPR045179">
    <property type="entry name" value="YgfZ/GcvT"/>
</dbReference>
<sequence length="337" mass="36596">MHALTLPKPLNNSLSGFCKLSQFALITASGVDAANFLQSQLTNDIKSLAANRACLAGYCTPKGRLLASMLIWKTTESATDTITIEVPAELQEALQKRLQMFVMRAQVKLHHSSPTSAILGILGADAAAQLAEWFPTLPVAPYELVNNESGTLLRLADAQGIARYQWITTKEFAEQAWPALLAISPSLPEHVWGWSEIHAGIPHISLATQEKFVPQMINYELIGGVNFKKGCYPGQEIVARSQYLGKQKRRMVLAQINSATVHSGMEVFASDDLSQPCGMVVNAQPNGADGSDCLIEIKTAYLKDATVQLSSGEVCNWLPMPYPLPDDTLASTDQPTS</sequence>